<dbReference type="SMART" id="SM00065">
    <property type="entry name" value="GAF"/>
    <property type="match status" value="2"/>
</dbReference>
<organism evidence="10 11">
    <name type="scientific">Dethiosulfatarculus sandiegensis</name>
    <dbReference type="NCBI Taxonomy" id="1429043"/>
    <lineage>
        <taxon>Bacteria</taxon>
        <taxon>Pseudomonadati</taxon>
        <taxon>Thermodesulfobacteriota</taxon>
        <taxon>Desulfarculia</taxon>
        <taxon>Desulfarculales</taxon>
        <taxon>Desulfarculaceae</taxon>
        <taxon>Dethiosulfatarculus</taxon>
    </lineage>
</organism>
<dbReference type="SUPFAM" id="SSF55874">
    <property type="entry name" value="ATPase domain of HSP90 chaperone/DNA topoisomerase II/histidine kinase"/>
    <property type="match status" value="1"/>
</dbReference>
<gene>
    <name evidence="10" type="ORF">X474_14265</name>
</gene>
<dbReference type="Pfam" id="PF13185">
    <property type="entry name" value="GAF_2"/>
    <property type="match status" value="2"/>
</dbReference>
<evidence type="ECO:0000313" key="11">
    <source>
        <dbReference type="Proteomes" id="UP000032233"/>
    </source>
</evidence>
<evidence type="ECO:0000313" key="10">
    <source>
        <dbReference type="EMBL" id="KIX13420.1"/>
    </source>
</evidence>
<dbReference type="OrthoDB" id="9760427at2"/>
<dbReference type="EMBL" id="AZAC01000016">
    <property type="protein sequence ID" value="KIX13420.1"/>
    <property type="molecule type" value="Genomic_DNA"/>
</dbReference>
<dbReference type="SMART" id="SM00387">
    <property type="entry name" value="HATPase_c"/>
    <property type="match status" value="1"/>
</dbReference>
<dbReference type="CDD" id="cd00082">
    <property type="entry name" value="HisKA"/>
    <property type="match status" value="1"/>
</dbReference>
<dbReference type="InterPro" id="IPR004358">
    <property type="entry name" value="Sig_transdc_His_kin-like_C"/>
</dbReference>
<dbReference type="InParanoid" id="A0A0D2JV38"/>
<dbReference type="Gene3D" id="3.30.565.10">
    <property type="entry name" value="Histidine kinase-like ATPase, C-terminal domain"/>
    <property type="match status" value="1"/>
</dbReference>
<evidence type="ECO:0000256" key="4">
    <source>
        <dbReference type="ARBA" id="ARBA00022679"/>
    </source>
</evidence>
<proteinExistence type="predicted"/>
<keyword evidence="7" id="KW-0067">ATP-binding</keyword>
<dbReference type="STRING" id="1429043.X474_14265"/>
<evidence type="ECO:0000256" key="7">
    <source>
        <dbReference type="ARBA" id="ARBA00022840"/>
    </source>
</evidence>
<evidence type="ECO:0000259" key="9">
    <source>
        <dbReference type="PROSITE" id="PS50109"/>
    </source>
</evidence>
<dbReference type="GO" id="GO:0000155">
    <property type="term" value="F:phosphorelay sensor kinase activity"/>
    <property type="evidence" value="ECO:0007669"/>
    <property type="project" value="InterPro"/>
</dbReference>
<sequence>MALDERFELLSHVVEIATSSVDADERLNSILVAVNNYYQARCMALFVQHKGGTPFVLAHAWPNSLLDERNLPSFTLDEGLMGKVALSRQVVQEKVTPDTDDRALKSIAEIARTAVLLPVVDDRKLYGVAALILNESTWLDDDDLRVLLMIAREMAGTMRNYDLYLEAKKRIAELNVLSDMGRYAVSTIELNELLDTVASICAKLLGAEGGLVRIQTKNHEQKELTAQYGNVPDEYVTGPIPTDICSPQPVFPGLIRTRGTDDSERKGILCVPLTFKRGHKGHLLVFEKKVREQGELQRGFTLEDQKTINTMGVMISSALENALTMHSIETLAQRNEEMVQFLGTIFEISTVLMNTMDFDETVQIILHALIHPAGFDHDHVILFLVDDLSGVLRTVAEMQKSHFISPVKELRDTLYEVQGSIFDDHLEPSPEVIDLKLPLDPQKSILAKTVLEEKPILVDNPAKDPQVNPLLKKVLGEHAFVSVPMFAKGKAVGVLVVSNSLSGRNFVERDVKFLSMLAQLGGLSVETSRLYQSLEKANKELAYMRNRLLEADKLAALGEIAAGVAHEIRNPLVSIGGFTRRIRKKVGDDSQITPYLDVIIEEVTRLESTLNEMLDFSNEARDHFSEFDLNQIMDEALELLERELSDQGIEIQKKYGKDLPMILCDDRQVKHVFFNIFLNAVQAMANQGGFLTIRSFAVMREGKQFVAGEVTDNGGGIPMDVIHNIFNPFFTTKPNGSGLGLSIVHKIVNRHFGHVEVHNSEGEGASFLVTLPAAEEGRAYLK</sequence>
<dbReference type="Gene3D" id="3.30.450.40">
    <property type="match status" value="3"/>
</dbReference>
<dbReference type="PANTHER" id="PTHR43065">
    <property type="entry name" value="SENSOR HISTIDINE KINASE"/>
    <property type="match status" value="1"/>
</dbReference>
<evidence type="ECO:0000256" key="5">
    <source>
        <dbReference type="ARBA" id="ARBA00022741"/>
    </source>
</evidence>
<keyword evidence="8" id="KW-0902">Two-component regulatory system</keyword>
<dbReference type="AlphaFoldDB" id="A0A0D2JV38"/>
<comment type="caution">
    <text evidence="10">The sequence shown here is derived from an EMBL/GenBank/DDBJ whole genome shotgun (WGS) entry which is preliminary data.</text>
</comment>
<evidence type="ECO:0000256" key="8">
    <source>
        <dbReference type="ARBA" id="ARBA00023012"/>
    </source>
</evidence>
<keyword evidence="4" id="KW-0808">Transferase</keyword>
<dbReference type="InterPro" id="IPR029016">
    <property type="entry name" value="GAF-like_dom_sf"/>
</dbReference>
<dbReference type="PANTHER" id="PTHR43065:SF10">
    <property type="entry name" value="PEROXIDE STRESS-ACTIVATED HISTIDINE KINASE MAK3"/>
    <property type="match status" value="1"/>
</dbReference>
<dbReference type="PROSITE" id="PS50109">
    <property type="entry name" value="HIS_KIN"/>
    <property type="match status" value="1"/>
</dbReference>
<dbReference type="SMART" id="SM00388">
    <property type="entry name" value="HisKA"/>
    <property type="match status" value="1"/>
</dbReference>
<dbReference type="Pfam" id="PF02518">
    <property type="entry name" value="HATPase_c"/>
    <property type="match status" value="1"/>
</dbReference>
<dbReference type="PRINTS" id="PR00344">
    <property type="entry name" value="BCTRLSENSOR"/>
</dbReference>
<evidence type="ECO:0000256" key="1">
    <source>
        <dbReference type="ARBA" id="ARBA00000085"/>
    </source>
</evidence>
<dbReference type="SUPFAM" id="SSF55781">
    <property type="entry name" value="GAF domain-like"/>
    <property type="match status" value="3"/>
</dbReference>
<dbReference type="SUPFAM" id="SSF47384">
    <property type="entry name" value="Homodimeric domain of signal transducing histidine kinase"/>
    <property type="match status" value="1"/>
</dbReference>
<dbReference type="Gene3D" id="1.10.287.130">
    <property type="match status" value="1"/>
</dbReference>
<evidence type="ECO:0000256" key="2">
    <source>
        <dbReference type="ARBA" id="ARBA00012438"/>
    </source>
</evidence>
<dbReference type="InterPro" id="IPR003661">
    <property type="entry name" value="HisK_dim/P_dom"/>
</dbReference>
<accession>A0A0D2JV38</accession>
<dbReference type="RefSeq" id="WP_044349411.1">
    <property type="nucleotide sequence ID" value="NZ_AZAC01000016.1"/>
</dbReference>
<reference evidence="10 11" key="1">
    <citation type="submission" date="2013-11" db="EMBL/GenBank/DDBJ databases">
        <title>Metagenomic analysis of a methanogenic consortium involved in long chain n-alkane degradation.</title>
        <authorList>
            <person name="Davidova I.A."/>
            <person name="Callaghan A.V."/>
            <person name="Wawrik B."/>
            <person name="Pruitt S."/>
            <person name="Marks C."/>
            <person name="Duncan K.E."/>
            <person name="Suflita J.M."/>
        </authorList>
    </citation>
    <scope>NUCLEOTIDE SEQUENCE [LARGE SCALE GENOMIC DNA]</scope>
    <source>
        <strain evidence="10 11">SPR</strain>
    </source>
</reference>
<comment type="catalytic activity">
    <reaction evidence="1">
        <text>ATP + protein L-histidine = ADP + protein N-phospho-L-histidine.</text>
        <dbReference type="EC" id="2.7.13.3"/>
    </reaction>
</comment>
<dbReference type="EC" id="2.7.13.3" evidence="2"/>
<keyword evidence="11" id="KW-1185">Reference proteome</keyword>
<dbReference type="InterPro" id="IPR003018">
    <property type="entry name" value="GAF"/>
</dbReference>
<dbReference type="Pfam" id="PF00512">
    <property type="entry name" value="HisKA"/>
    <property type="match status" value="1"/>
</dbReference>
<keyword evidence="3" id="KW-0597">Phosphoprotein</keyword>
<evidence type="ECO:0000256" key="6">
    <source>
        <dbReference type="ARBA" id="ARBA00022777"/>
    </source>
</evidence>
<dbReference type="GO" id="GO:0005524">
    <property type="term" value="F:ATP binding"/>
    <property type="evidence" value="ECO:0007669"/>
    <property type="project" value="UniProtKB-KW"/>
</dbReference>
<keyword evidence="6" id="KW-0418">Kinase</keyword>
<dbReference type="InterPro" id="IPR036890">
    <property type="entry name" value="HATPase_C_sf"/>
</dbReference>
<feature type="domain" description="Histidine kinase" evidence="9">
    <location>
        <begin position="563"/>
        <end position="775"/>
    </location>
</feature>
<keyword evidence="5" id="KW-0547">Nucleotide-binding</keyword>
<name>A0A0D2JV38_9BACT</name>
<evidence type="ECO:0000256" key="3">
    <source>
        <dbReference type="ARBA" id="ARBA00022553"/>
    </source>
</evidence>
<dbReference type="InterPro" id="IPR036097">
    <property type="entry name" value="HisK_dim/P_sf"/>
</dbReference>
<dbReference type="InterPro" id="IPR005467">
    <property type="entry name" value="His_kinase_dom"/>
</dbReference>
<dbReference type="InterPro" id="IPR003594">
    <property type="entry name" value="HATPase_dom"/>
</dbReference>
<dbReference type="Proteomes" id="UP000032233">
    <property type="component" value="Unassembled WGS sequence"/>
</dbReference>
<protein>
    <recommendedName>
        <fullName evidence="2">histidine kinase</fullName>
        <ecNumber evidence="2">2.7.13.3</ecNumber>
    </recommendedName>
</protein>